<feature type="region of interest" description="Disordered" evidence="1">
    <location>
        <begin position="1"/>
        <end position="22"/>
    </location>
</feature>
<proteinExistence type="predicted"/>
<evidence type="ECO:0000313" key="2">
    <source>
        <dbReference type="EMBL" id="KAK1294353.1"/>
    </source>
</evidence>
<dbReference type="EMBL" id="JAUJYO010000016">
    <property type="protein sequence ID" value="KAK1294353.1"/>
    <property type="molecule type" value="Genomic_DNA"/>
</dbReference>
<keyword evidence="3" id="KW-1185">Reference proteome</keyword>
<dbReference type="AlphaFoldDB" id="A0AAV9D2L0"/>
<organism evidence="2 3">
    <name type="scientific">Acorus calamus</name>
    <name type="common">Sweet flag</name>
    <dbReference type="NCBI Taxonomy" id="4465"/>
    <lineage>
        <taxon>Eukaryota</taxon>
        <taxon>Viridiplantae</taxon>
        <taxon>Streptophyta</taxon>
        <taxon>Embryophyta</taxon>
        <taxon>Tracheophyta</taxon>
        <taxon>Spermatophyta</taxon>
        <taxon>Magnoliopsida</taxon>
        <taxon>Liliopsida</taxon>
        <taxon>Acoraceae</taxon>
        <taxon>Acorus</taxon>
    </lineage>
</organism>
<feature type="compositionally biased region" description="Pro residues" evidence="1">
    <location>
        <begin position="1"/>
        <end position="10"/>
    </location>
</feature>
<evidence type="ECO:0000256" key="1">
    <source>
        <dbReference type="SAM" id="MobiDB-lite"/>
    </source>
</evidence>
<gene>
    <name evidence="2" type="ORF">QJS10_CPA16g00528</name>
</gene>
<protein>
    <submittedName>
        <fullName evidence="2">Uncharacterized protein</fullName>
    </submittedName>
</protein>
<evidence type="ECO:0000313" key="3">
    <source>
        <dbReference type="Proteomes" id="UP001180020"/>
    </source>
</evidence>
<comment type="caution">
    <text evidence="2">The sequence shown here is derived from an EMBL/GenBank/DDBJ whole genome shotgun (WGS) entry which is preliminary data.</text>
</comment>
<dbReference type="Proteomes" id="UP001180020">
    <property type="component" value="Unassembled WGS sequence"/>
</dbReference>
<reference evidence="2" key="1">
    <citation type="journal article" date="2023" name="Nat. Commun.">
        <title>Diploid and tetraploid genomes of Acorus and the evolution of monocots.</title>
        <authorList>
            <person name="Ma L."/>
            <person name="Liu K.W."/>
            <person name="Li Z."/>
            <person name="Hsiao Y.Y."/>
            <person name="Qi Y."/>
            <person name="Fu T."/>
            <person name="Tang G.D."/>
            <person name="Zhang D."/>
            <person name="Sun W.H."/>
            <person name="Liu D.K."/>
            <person name="Li Y."/>
            <person name="Chen G.Z."/>
            <person name="Liu X.D."/>
            <person name="Liao X.Y."/>
            <person name="Jiang Y.T."/>
            <person name="Yu X."/>
            <person name="Hao Y."/>
            <person name="Huang J."/>
            <person name="Zhao X.W."/>
            <person name="Ke S."/>
            <person name="Chen Y.Y."/>
            <person name="Wu W.L."/>
            <person name="Hsu J.L."/>
            <person name="Lin Y.F."/>
            <person name="Huang M.D."/>
            <person name="Li C.Y."/>
            <person name="Huang L."/>
            <person name="Wang Z.W."/>
            <person name="Zhao X."/>
            <person name="Zhong W.Y."/>
            <person name="Peng D.H."/>
            <person name="Ahmad S."/>
            <person name="Lan S."/>
            <person name="Zhang J.S."/>
            <person name="Tsai W.C."/>
            <person name="Van de Peer Y."/>
            <person name="Liu Z.J."/>
        </authorList>
    </citation>
    <scope>NUCLEOTIDE SEQUENCE</scope>
    <source>
        <strain evidence="2">CP</strain>
    </source>
</reference>
<feature type="region of interest" description="Disordered" evidence="1">
    <location>
        <begin position="71"/>
        <end position="99"/>
    </location>
</feature>
<name>A0AAV9D2L0_ACOCL</name>
<accession>A0AAV9D2L0</accession>
<reference evidence="2" key="2">
    <citation type="submission" date="2023-06" db="EMBL/GenBank/DDBJ databases">
        <authorList>
            <person name="Ma L."/>
            <person name="Liu K.-W."/>
            <person name="Li Z."/>
            <person name="Hsiao Y.-Y."/>
            <person name="Qi Y."/>
            <person name="Fu T."/>
            <person name="Tang G."/>
            <person name="Zhang D."/>
            <person name="Sun W.-H."/>
            <person name="Liu D.-K."/>
            <person name="Li Y."/>
            <person name="Chen G.-Z."/>
            <person name="Liu X.-D."/>
            <person name="Liao X.-Y."/>
            <person name="Jiang Y.-T."/>
            <person name="Yu X."/>
            <person name="Hao Y."/>
            <person name="Huang J."/>
            <person name="Zhao X.-W."/>
            <person name="Ke S."/>
            <person name="Chen Y.-Y."/>
            <person name="Wu W.-L."/>
            <person name="Hsu J.-L."/>
            <person name="Lin Y.-F."/>
            <person name="Huang M.-D."/>
            <person name="Li C.-Y."/>
            <person name="Huang L."/>
            <person name="Wang Z.-W."/>
            <person name="Zhao X."/>
            <person name="Zhong W.-Y."/>
            <person name="Peng D.-H."/>
            <person name="Ahmad S."/>
            <person name="Lan S."/>
            <person name="Zhang J.-S."/>
            <person name="Tsai W.-C."/>
            <person name="Van De Peer Y."/>
            <person name="Liu Z.-J."/>
        </authorList>
    </citation>
    <scope>NUCLEOTIDE SEQUENCE</scope>
    <source>
        <strain evidence="2">CP</strain>
        <tissue evidence="2">Leaves</tissue>
    </source>
</reference>
<sequence>MPGEGQPPQPSQVRTTPRGLLRFDGRLDLQKSEGSRLVLLTRTASSPIFVPVAGGAFEWWQPFGARGPEGMGLDRSAFPQDPFKGLGSGLSQSTPSIHNELGPGSWANFFDSAGRI</sequence>